<dbReference type="Proteomes" id="UP000232412">
    <property type="component" value="Unassembled WGS sequence"/>
</dbReference>
<name>A0A2H1EFR5_9ARCH</name>
<evidence type="ECO:0000259" key="1">
    <source>
        <dbReference type="Pfam" id="PF07995"/>
    </source>
</evidence>
<keyword evidence="3" id="KW-1185">Reference proteome</keyword>
<dbReference type="Gene3D" id="2.120.10.30">
    <property type="entry name" value="TolB, C-terminal domain"/>
    <property type="match status" value="1"/>
</dbReference>
<dbReference type="PANTHER" id="PTHR19328">
    <property type="entry name" value="HEDGEHOG-INTERACTING PROTEIN"/>
    <property type="match status" value="1"/>
</dbReference>
<gene>
    <name evidence="2" type="ORF">NSIN_20254</name>
</gene>
<proteinExistence type="predicted"/>
<dbReference type="PANTHER" id="PTHR19328:SF13">
    <property type="entry name" value="HIPL1 PROTEIN"/>
    <property type="match status" value="1"/>
</dbReference>
<dbReference type="InterPro" id="IPR012938">
    <property type="entry name" value="Glc/Sorbosone_DH"/>
</dbReference>
<reference evidence="3" key="1">
    <citation type="submission" date="2016-12" db="EMBL/GenBank/DDBJ databases">
        <authorList>
            <person name="Herbold C."/>
        </authorList>
    </citation>
    <scope>NUCLEOTIDE SEQUENCE [LARGE SCALE GENOMIC DNA]</scope>
</reference>
<dbReference type="InterPro" id="IPR011042">
    <property type="entry name" value="6-blade_b-propeller_TolB-like"/>
</dbReference>
<evidence type="ECO:0000313" key="3">
    <source>
        <dbReference type="Proteomes" id="UP000232412"/>
    </source>
</evidence>
<dbReference type="OrthoDB" id="6744at2157"/>
<organism evidence="2 3">
    <name type="scientific">Nitrosotalea sinensis</name>
    <dbReference type="NCBI Taxonomy" id="1499975"/>
    <lineage>
        <taxon>Archaea</taxon>
        <taxon>Nitrososphaerota</taxon>
        <taxon>Nitrososphaeria</taxon>
        <taxon>Nitrosotaleales</taxon>
        <taxon>Nitrosotaleaceae</taxon>
        <taxon>Nitrosotalea</taxon>
    </lineage>
</organism>
<dbReference type="RefSeq" id="WP_101009289.1">
    <property type="nucleotide sequence ID" value="NZ_FRFC01000003.1"/>
</dbReference>
<protein>
    <recommendedName>
        <fullName evidence="1">Glucose/Sorbosone dehydrogenase domain-containing protein</fullName>
    </recommendedName>
</protein>
<dbReference type="AlphaFoldDB" id="A0A2H1EFR5"/>
<dbReference type="EMBL" id="FRFC01000003">
    <property type="protein sequence ID" value="SHO44182.1"/>
    <property type="molecule type" value="Genomic_DNA"/>
</dbReference>
<feature type="domain" description="Glucose/Sorbosone dehydrogenase" evidence="1">
    <location>
        <begin position="51"/>
        <end position="350"/>
    </location>
</feature>
<dbReference type="SUPFAM" id="SSF50952">
    <property type="entry name" value="Soluble quinoprotein glucose dehydrogenase"/>
    <property type="match status" value="1"/>
</dbReference>
<dbReference type="InterPro" id="IPR011041">
    <property type="entry name" value="Quinoprot_gluc/sorb_DH_b-prop"/>
</dbReference>
<dbReference type="Pfam" id="PF07995">
    <property type="entry name" value="GSDH"/>
    <property type="match status" value="1"/>
</dbReference>
<evidence type="ECO:0000313" key="2">
    <source>
        <dbReference type="EMBL" id="SHO44182.1"/>
    </source>
</evidence>
<accession>A0A2H1EFR5</accession>
<sequence length="365" mass="39423">MDKKTRILAIVAAIAASILIVTSPSGSIVIPQPNTSTTTGSDAVQVIATHLQKPWAMAFGDGKIFFTEKIGKLRVVDNGILVNDSVADLHASDISDAGLLGVATHPNFAKNHWIYVYYTYKDGDKLWNKVLRITESNNKISDATVILDKIPGAEFDDGGVIKFGPDGKLYIGTGDATDENAAQDLTSLAGKILRLNDDGSIPNDNPYPNSPVYSSGHRNPQGLTWDSKGILYETEEGPTKNDELNVIQKGKNYGWPNQECTGSPGYQPALLCYNISVEPAGIAYYGSGPLDFKDSLLMTTLRGNILYQLHVSDGNMTSQKIILDGLGRIREVGVGPDGYAYVLTANTDGQGFPDKNDDKLLRIVK</sequence>